<sequence>RPSPMFQLYRRLKWIYQKFKLSAWLPFAALVSYTVFGAFLFKSFEMDNDQRKRENYRNRTVFAMNQVLERMLEVRCHDPELRIADKAYQAALERLLNRLLEEYIEEIEKMAEIVVQDERMDEEVTPLELRMT</sequence>
<keyword evidence="1" id="KW-0472">Membrane</keyword>
<dbReference type="EMBL" id="KZ357335">
    <property type="protein sequence ID" value="PIO59630.1"/>
    <property type="molecule type" value="Genomic_DNA"/>
</dbReference>
<evidence type="ECO:0000313" key="3">
    <source>
        <dbReference type="Proteomes" id="UP000230423"/>
    </source>
</evidence>
<dbReference type="Gene3D" id="1.10.287.70">
    <property type="match status" value="1"/>
</dbReference>
<evidence type="ECO:0000256" key="1">
    <source>
        <dbReference type="SAM" id="Phobius"/>
    </source>
</evidence>
<protein>
    <submittedName>
        <fullName evidence="2">Uncharacterized protein</fullName>
    </submittedName>
</protein>
<keyword evidence="3" id="KW-1185">Reference proteome</keyword>
<gene>
    <name evidence="2" type="ORF">TELCIR_18903</name>
</gene>
<keyword evidence="1" id="KW-0812">Transmembrane</keyword>
<name>A0A2G9TQQ3_TELCI</name>
<feature type="non-terminal residue" evidence="2">
    <location>
        <position position="1"/>
    </location>
</feature>
<evidence type="ECO:0000313" key="2">
    <source>
        <dbReference type="EMBL" id="PIO59630.1"/>
    </source>
</evidence>
<dbReference type="OrthoDB" id="297496at2759"/>
<feature type="non-terminal residue" evidence="2">
    <location>
        <position position="132"/>
    </location>
</feature>
<dbReference type="AlphaFoldDB" id="A0A2G9TQQ3"/>
<feature type="transmembrane region" description="Helical" evidence="1">
    <location>
        <begin position="21"/>
        <end position="41"/>
    </location>
</feature>
<accession>A0A2G9TQQ3</accession>
<dbReference type="Proteomes" id="UP000230423">
    <property type="component" value="Unassembled WGS sequence"/>
</dbReference>
<organism evidence="2 3">
    <name type="scientific">Teladorsagia circumcincta</name>
    <name type="common">Brown stomach worm</name>
    <name type="synonym">Ostertagia circumcincta</name>
    <dbReference type="NCBI Taxonomy" id="45464"/>
    <lineage>
        <taxon>Eukaryota</taxon>
        <taxon>Metazoa</taxon>
        <taxon>Ecdysozoa</taxon>
        <taxon>Nematoda</taxon>
        <taxon>Chromadorea</taxon>
        <taxon>Rhabditida</taxon>
        <taxon>Rhabditina</taxon>
        <taxon>Rhabditomorpha</taxon>
        <taxon>Strongyloidea</taxon>
        <taxon>Trichostrongylidae</taxon>
        <taxon>Teladorsagia</taxon>
    </lineage>
</organism>
<reference evidence="2 3" key="1">
    <citation type="submission" date="2015-09" db="EMBL/GenBank/DDBJ databases">
        <title>Draft genome of the parasitic nematode Teladorsagia circumcincta isolate WARC Sus (inbred).</title>
        <authorList>
            <person name="Mitreva M."/>
        </authorList>
    </citation>
    <scope>NUCLEOTIDE SEQUENCE [LARGE SCALE GENOMIC DNA]</scope>
    <source>
        <strain evidence="2 3">S</strain>
    </source>
</reference>
<proteinExistence type="predicted"/>
<keyword evidence="1" id="KW-1133">Transmembrane helix</keyword>